<dbReference type="AlphaFoldDB" id="A0A0Q9YS23"/>
<dbReference type="EMBL" id="LKAJ01000001">
    <property type="protein sequence ID" value="KRG22697.1"/>
    <property type="molecule type" value="Genomic_DNA"/>
</dbReference>
<comment type="caution">
    <text evidence="2">The sequence shown here is derived from an EMBL/GenBank/DDBJ whole genome shotgun (WGS) entry which is preliminary data.</text>
</comment>
<organism evidence="2">
    <name type="scientific">Candidatus Berkiella aquae</name>
    <dbReference type="NCBI Taxonomy" id="295108"/>
    <lineage>
        <taxon>Bacteria</taxon>
        <taxon>Pseudomonadati</taxon>
        <taxon>Pseudomonadota</taxon>
        <taxon>Gammaproteobacteria</taxon>
        <taxon>Candidatus Berkiellales</taxon>
        <taxon>Candidatus Berkiellaceae</taxon>
        <taxon>Candidatus Berkiella</taxon>
    </lineage>
</organism>
<keyword evidence="1" id="KW-0812">Transmembrane</keyword>
<reference evidence="3" key="3">
    <citation type="submission" date="2021-06" db="EMBL/GenBank/DDBJ databases">
        <title>Genomic Description and Analysis of Intracellular Bacteria, Candidatus Berkiella cookevillensis and Candidatus Berkiella aquae.</title>
        <authorList>
            <person name="Kidane D.T."/>
            <person name="Mehari Y.T."/>
            <person name="Rice F.C."/>
            <person name="Arivett B.A."/>
            <person name="Farone A.L."/>
            <person name="Berk S.G."/>
            <person name="Farone M.B."/>
        </authorList>
    </citation>
    <scope>NUCLEOTIDE SEQUENCE</scope>
    <source>
        <strain evidence="3">HT99</strain>
    </source>
</reference>
<dbReference type="Proteomes" id="UP000051497">
    <property type="component" value="Unassembled WGS sequence"/>
</dbReference>
<dbReference type="RefSeq" id="WP_075064883.1">
    <property type="nucleotide sequence ID" value="NZ_LKAJ02000001.1"/>
</dbReference>
<dbReference type="EMBL" id="LKAJ02000001">
    <property type="protein sequence ID" value="MCS5711941.1"/>
    <property type="molecule type" value="Genomic_DNA"/>
</dbReference>
<proteinExistence type="predicted"/>
<name>A0A0Q9YS23_9GAMM</name>
<evidence type="ECO:0000313" key="3">
    <source>
        <dbReference type="EMBL" id="MCS5711941.1"/>
    </source>
</evidence>
<evidence type="ECO:0000313" key="4">
    <source>
        <dbReference type="Proteomes" id="UP000051497"/>
    </source>
</evidence>
<gene>
    <name evidence="2" type="ORF">HT99x_00237</name>
    <name evidence="3" type="ORF">HT99x_010900</name>
</gene>
<feature type="transmembrane region" description="Helical" evidence="1">
    <location>
        <begin position="31"/>
        <end position="50"/>
    </location>
</feature>
<reference evidence="3" key="2">
    <citation type="journal article" date="2016" name="Genome Announc.">
        <title>Draft Genome Sequences of Two Novel Amoeba-Resistant Intranuclear Bacteria, 'Candidatus Berkiella cookevillensis' and 'Candidatus Berkiella aquae'.</title>
        <authorList>
            <person name="Mehari Y.T."/>
            <person name="Arivett B.A."/>
            <person name="Farone A.L."/>
            <person name="Gunderson J.H."/>
            <person name="Farone M.B."/>
        </authorList>
    </citation>
    <scope>NUCLEOTIDE SEQUENCE</scope>
    <source>
        <strain evidence="3">HT99</strain>
    </source>
</reference>
<dbReference type="STRING" id="295108.HT99x_00237"/>
<keyword evidence="1" id="KW-1133">Transmembrane helix</keyword>
<evidence type="ECO:0000313" key="2">
    <source>
        <dbReference type="EMBL" id="KRG22697.1"/>
    </source>
</evidence>
<protein>
    <submittedName>
        <fullName evidence="2">Uncharacterized protein</fullName>
    </submittedName>
</protein>
<accession>A0A0Q9YS23</accession>
<keyword evidence="4" id="KW-1185">Reference proteome</keyword>
<feature type="transmembrane region" description="Helical" evidence="1">
    <location>
        <begin position="62"/>
        <end position="80"/>
    </location>
</feature>
<evidence type="ECO:0000256" key="1">
    <source>
        <dbReference type="SAM" id="Phobius"/>
    </source>
</evidence>
<reference evidence="2" key="1">
    <citation type="submission" date="2015-09" db="EMBL/GenBank/DDBJ databases">
        <title>Draft Genome Sequences of Two Novel Amoeba-resistant Intranuclear Bacteria, Candidatus Berkiella cookevillensis and Candidatus Berkiella aquae.</title>
        <authorList>
            <person name="Mehari Y.T."/>
            <person name="Arivett B.A."/>
            <person name="Farone A.L."/>
            <person name="Gunderson J.H."/>
            <person name="Farone M.B."/>
        </authorList>
    </citation>
    <scope>NUCLEOTIDE SEQUENCE [LARGE SCALE GENOMIC DNA]</scope>
    <source>
        <strain evidence="2">HT99</strain>
    </source>
</reference>
<sequence>MFELVINTIASFLGGYFSQKTIEKKITLQKFFLSVFIIILLVSFSVQLLTDGISIKETTFGLLLSFLGALFCSGVLWTSFKIKNWKKK</sequence>
<keyword evidence="1" id="KW-0472">Membrane</keyword>